<dbReference type="OrthoDB" id="7066517at2"/>
<keyword evidence="2" id="KW-1185">Reference proteome</keyword>
<dbReference type="Proteomes" id="UP000198850">
    <property type="component" value="Unassembled WGS sequence"/>
</dbReference>
<dbReference type="RefSeq" id="WP_090560167.1">
    <property type="nucleotide sequence ID" value="NZ_FNRA01000027.1"/>
</dbReference>
<organism evidence="1 2">
    <name type="scientific">Pedobacter hartonius</name>
    <dbReference type="NCBI Taxonomy" id="425514"/>
    <lineage>
        <taxon>Bacteria</taxon>
        <taxon>Pseudomonadati</taxon>
        <taxon>Bacteroidota</taxon>
        <taxon>Sphingobacteriia</taxon>
        <taxon>Sphingobacteriales</taxon>
        <taxon>Sphingobacteriaceae</taxon>
        <taxon>Pedobacter</taxon>
    </lineage>
</organism>
<reference evidence="1 2" key="1">
    <citation type="submission" date="2016-10" db="EMBL/GenBank/DDBJ databases">
        <authorList>
            <person name="de Groot N.N."/>
        </authorList>
    </citation>
    <scope>NUCLEOTIDE SEQUENCE [LARGE SCALE GENOMIC DNA]</scope>
    <source>
        <strain evidence="1 2">DSM 19033</strain>
    </source>
</reference>
<proteinExistence type="predicted"/>
<dbReference type="STRING" id="425514.SAMN05443550_1275"/>
<accession>A0A1H4HKD7</accession>
<dbReference type="EMBL" id="FNRA01000027">
    <property type="protein sequence ID" value="SEB22151.1"/>
    <property type="molecule type" value="Genomic_DNA"/>
</dbReference>
<sequence length="101" mass="11052">MTNLTVNALLNLKEEPASLTIHGSVMTPHSRDTASIEVAESQGINAEILLVELLVNEVPGPMKMTAKPFSKTLTEEVSEYKQIQVLYAENESLTIDIQIIG</sequence>
<evidence type="ECO:0000313" key="2">
    <source>
        <dbReference type="Proteomes" id="UP000198850"/>
    </source>
</evidence>
<dbReference type="AlphaFoldDB" id="A0A1H4HKD7"/>
<protein>
    <submittedName>
        <fullName evidence="1">Uncharacterized protein</fullName>
    </submittedName>
</protein>
<name>A0A1H4HKD7_9SPHI</name>
<gene>
    <name evidence="1" type="ORF">SAMN05443550_1275</name>
</gene>
<evidence type="ECO:0000313" key="1">
    <source>
        <dbReference type="EMBL" id="SEB22151.1"/>
    </source>
</evidence>